<name>A0A2X3CEX3_KLEPN</name>
<organism evidence="1 2">
    <name type="scientific">Klebsiella pneumoniae</name>
    <dbReference type="NCBI Taxonomy" id="573"/>
    <lineage>
        <taxon>Bacteria</taxon>
        <taxon>Pseudomonadati</taxon>
        <taxon>Pseudomonadota</taxon>
        <taxon>Gammaproteobacteria</taxon>
        <taxon>Enterobacterales</taxon>
        <taxon>Enterobacteriaceae</taxon>
        <taxon>Klebsiella/Raoultella group</taxon>
        <taxon>Klebsiella</taxon>
        <taxon>Klebsiella pneumoniae complex</taxon>
    </lineage>
</organism>
<gene>
    <name evidence="1" type="ORF">NCTC9128_03576</name>
</gene>
<protein>
    <submittedName>
        <fullName evidence="1">Endo-b1,4-mannanase 5C</fullName>
    </submittedName>
</protein>
<proteinExistence type="predicted"/>
<evidence type="ECO:0000313" key="1">
    <source>
        <dbReference type="EMBL" id="SQC15462.1"/>
    </source>
</evidence>
<accession>A0A2X3CEX3</accession>
<sequence>MGWQHAGDGQVHFCHADRVQTRAWFTAPGTYALTFTADDGLLKSSKTVTVTVGEAAGKAPADFCRYHGEVYGVAEGRLTVMKSDKDALTVGEDGFLGPFANEGIRSAGRCRRRGAVSSCSM</sequence>
<evidence type="ECO:0000313" key="2">
    <source>
        <dbReference type="Proteomes" id="UP000251088"/>
    </source>
</evidence>
<dbReference type="Proteomes" id="UP000251088">
    <property type="component" value="Unassembled WGS sequence"/>
</dbReference>
<dbReference type="EMBL" id="UAWN01000012">
    <property type="protein sequence ID" value="SQC15462.1"/>
    <property type="molecule type" value="Genomic_DNA"/>
</dbReference>
<reference evidence="1 2" key="1">
    <citation type="submission" date="2018-06" db="EMBL/GenBank/DDBJ databases">
        <authorList>
            <consortium name="Pathogen Informatics"/>
            <person name="Doyle S."/>
        </authorList>
    </citation>
    <scope>NUCLEOTIDE SEQUENCE [LARGE SCALE GENOMIC DNA]</scope>
    <source>
        <strain evidence="1 2">NCTC9128</strain>
    </source>
</reference>
<dbReference type="AlphaFoldDB" id="A0A2X3CEX3"/>